<proteinExistence type="predicted"/>
<accession>A0A0P5XE89</accession>
<name>A0A0P5XE89_9CRUS</name>
<dbReference type="AlphaFoldDB" id="A0A0P5XE89"/>
<dbReference type="EMBL" id="GDIQ01012385">
    <property type="protein sequence ID" value="JAN82352.1"/>
    <property type="molecule type" value="Transcribed_RNA"/>
</dbReference>
<reference evidence="1" key="1">
    <citation type="submission" date="2015-10" db="EMBL/GenBank/DDBJ databases">
        <title>EvidentialGene: Evidence-directed Construction of Complete mRNA Transcriptomes without Genomes.</title>
        <authorList>
            <person name="Gilbert D.G."/>
        </authorList>
    </citation>
    <scope>NUCLEOTIDE SEQUENCE</scope>
</reference>
<sequence>MLCCVVCFLFCFDEALEFRCPPTPKDLRIFGAIVVRCRENEMESLYLPSSLHLSHVYVILESAQVFRFSFIHAPPPS</sequence>
<evidence type="ECO:0000313" key="1">
    <source>
        <dbReference type="EMBL" id="JAN82352.1"/>
    </source>
</evidence>
<protein>
    <submittedName>
        <fullName evidence="1">Uncharacterized protein</fullName>
    </submittedName>
</protein>
<organism evidence="1">
    <name type="scientific">Daphnia magna</name>
    <dbReference type="NCBI Taxonomy" id="35525"/>
    <lineage>
        <taxon>Eukaryota</taxon>
        <taxon>Metazoa</taxon>
        <taxon>Ecdysozoa</taxon>
        <taxon>Arthropoda</taxon>
        <taxon>Crustacea</taxon>
        <taxon>Branchiopoda</taxon>
        <taxon>Diplostraca</taxon>
        <taxon>Cladocera</taxon>
        <taxon>Anomopoda</taxon>
        <taxon>Daphniidae</taxon>
        <taxon>Daphnia</taxon>
    </lineage>
</organism>